<protein>
    <submittedName>
        <fullName evidence="1">Uncharacterized protein</fullName>
    </submittedName>
</protein>
<proteinExistence type="predicted"/>
<dbReference type="Proteomes" id="UP000241462">
    <property type="component" value="Unassembled WGS sequence"/>
</dbReference>
<name>A0A2T3A0J9_9PEZI</name>
<dbReference type="AlphaFoldDB" id="A0A2T3A0J9"/>
<keyword evidence="2" id="KW-1185">Reference proteome</keyword>
<dbReference type="InParanoid" id="A0A2T3A0J9"/>
<dbReference type="EMBL" id="KZ678524">
    <property type="protein sequence ID" value="PSR80610.1"/>
    <property type="molecule type" value="Genomic_DNA"/>
</dbReference>
<gene>
    <name evidence="1" type="ORF">BD289DRAFT_440446</name>
</gene>
<evidence type="ECO:0000313" key="2">
    <source>
        <dbReference type="Proteomes" id="UP000241462"/>
    </source>
</evidence>
<reference evidence="1 2" key="1">
    <citation type="journal article" date="2018" name="Mycol. Prog.">
        <title>Coniella lustricola, a new species from submerged detritus.</title>
        <authorList>
            <person name="Raudabaugh D.B."/>
            <person name="Iturriaga T."/>
            <person name="Carver A."/>
            <person name="Mondo S."/>
            <person name="Pangilinan J."/>
            <person name="Lipzen A."/>
            <person name="He G."/>
            <person name="Amirebrahimi M."/>
            <person name="Grigoriev I.V."/>
            <person name="Miller A.N."/>
        </authorList>
    </citation>
    <scope>NUCLEOTIDE SEQUENCE [LARGE SCALE GENOMIC DNA]</scope>
    <source>
        <strain evidence="1 2">B22-T-1</strain>
    </source>
</reference>
<evidence type="ECO:0000313" key="1">
    <source>
        <dbReference type="EMBL" id="PSR80610.1"/>
    </source>
</evidence>
<accession>A0A2T3A0J9</accession>
<sequence length="105" mass="11773">MFFMCFWMRKAVACSCLVSISVSLAPPMPVCYREMADNPIESQSDGQVQHLSRSRWRYLREKASQANSPLPDRLRALLAAPLGGPFWPSAAVAGTRCRLQDITKQ</sequence>
<organism evidence="1 2">
    <name type="scientific">Coniella lustricola</name>
    <dbReference type="NCBI Taxonomy" id="2025994"/>
    <lineage>
        <taxon>Eukaryota</taxon>
        <taxon>Fungi</taxon>
        <taxon>Dikarya</taxon>
        <taxon>Ascomycota</taxon>
        <taxon>Pezizomycotina</taxon>
        <taxon>Sordariomycetes</taxon>
        <taxon>Sordariomycetidae</taxon>
        <taxon>Diaporthales</taxon>
        <taxon>Schizoparmaceae</taxon>
        <taxon>Coniella</taxon>
    </lineage>
</organism>